<feature type="domain" description="Peptidase M13 N-terminal" evidence="9">
    <location>
        <begin position="84"/>
        <end position="474"/>
    </location>
</feature>
<dbReference type="CDD" id="cd08662">
    <property type="entry name" value="M13"/>
    <property type="match status" value="1"/>
</dbReference>
<dbReference type="GO" id="GO:0016485">
    <property type="term" value="P:protein processing"/>
    <property type="evidence" value="ECO:0007669"/>
    <property type="project" value="TreeGrafter"/>
</dbReference>
<dbReference type="PANTHER" id="PTHR11733:SF133">
    <property type="entry name" value="PHOSPHATE-REGULATING NEUTRAL ENDOPEPTIDASE PHEX"/>
    <property type="match status" value="1"/>
</dbReference>
<keyword evidence="3" id="KW-0479">Metal-binding</keyword>
<dbReference type="Gene3D" id="3.40.390.10">
    <property type="entry name" value="Collagenase (Catalytic Domain)"/>
    <property type="match status" value="2"/>
</dbReference>
<dbReference type="InterPro" id="IPR008753">
    <property type="entry name" value="Peptidase_M13_N"/>
</dbReference>
<dbReference type="SUPFAM" id="SSF55486">
    <property type="entry name" value="Metalloproteases ('zincins'), catalytic domain"/>
    <property type="match status" value="2"/>
</dbReference>
<evidence type="ECO:0000256" key="2">
    <source>
        <dbReference type="ARBA" id="ARBA00022670"/>
    </source>
</evidence>
<evidence type="ECO:0000256" key="3">
    <source>
        <dbReference type="ARBA" id="ARBA00022723"/>
    </source>
</evidence>
<dbReference type="InterPro" id="IPR024079">
    <property type="entry name" value="MetalloPept_cat_dom_sf"/>
</dbReference>
<evidence type="ECO:0000256" key="4">
    <source>
        <dbReference type="ARBA" id="ARBA00022801"/>
    </source>
</evidence>
<proteinExistence type="predicted"/>
<dbReference type="InterPro" id="IPR042089">
    <property type="entry name" value="Peptidase_M13_dom_2"/>
</dbReference>
<dbReference type="InterPro" id="IPR000718">
    <property type="entry name" value="Peptidase_M13"/>
</dbReference>
<reference evidence="10" key="1">
    <citation type="submission" date="2021-02" db="EMBL/GenBank/DDBJ databases">
        <authorList>
            <person name="Nowell W R."/>
        </authorList>
    </citation>
    <scope>NUCLEOTIDE SEQUENCE</scope>
</reference>
<comment type="caution">
    <text evidence="10">The sequence shown here is derived from an EMBL/GenBank/DDBJ whole genome shotgun (WGS) entry which is preliminary data.</text>
</comment>
<keyword evidence="7" id="KW-1133">Transmembrane helix</keyword>
<keyword evidence="2" id="KW-0645">Protease</keyword>
<dbReference type="AlphaFoldDB" id="A0A814FVF2"/>
<dbReference type="PROSITE" id="PS51885">
    <property type="entry name" value="NEPRILYSIN"/>
    <property type="match status" value="1"/>
</dbReference>
<evidence type="ECO:0000259" key="8">
    <source>
        <dbReference type="Pfam" id="PF01431"/>
    </source>
</evidence>
<protein>
    <submittedName>
        <fullName evidence="10">Uncharacterized protein</fullName>
    </submittedName>
</protein>
<feature type="domain" description="Peptidase M13 C-terminal" evidence="8">
    <location>
        <begin position="535"/>
        <end position="730"/>
    </location>
</feature>
<keyword evidence="4" id="KW-0378">Hydrolase</keyword>
<dbReference type="Proteomes" id="UP000663845">
    <property type="component" value="Unassembled WGS sequence"/>
</dbReference>
<keyword evidence="7" id="KW-0812">Transmembrane</keyword>
<comment type="cofactor">
    <cofactor evidence="1">
        <name>Zn(2+)</name>
        <dbReference type="ChEBI" id="CHEBI:29105"/>
    </cofactor>
</comment>
<evidence type="ECO:0000256" key="5">
    <source>
        <dbReference type="ARBA" id="ARBA00022833"/>
    </source>
</evidence>
<sequence>MAARFSGGTLKSISTDSAMSQTRSMRPFIVLGILVGIFALSTAVLAVILATNNKTTKNNELCVTPYCVKAANYLIESLDESAQPCEDFYQFVCGTWIKNNRIPDDSNVANTFNLLRTQLDYNVVDILTPSSTNDTNEPNAIINARNLYHSCINEQHIEDEGISPILSLINNQFGGWPIIQSSWDNSTFDILDLLLKLRKYNNNILFGIGTSVDDRNSTEYDLRITQSDLGLGQREYYMNESKITVAYRRYMFDLVSLLSNDTSTIEQDVKDMYEFEKEIAKHYWTTVEQRHRPNATIRTTVGKLRQLLNTTFDFTTYLTSAYASANVTLMDSDLVIVGEIDYLYNVSSIIEQVSPRILQNYVIWRFMMHRIDTLPKRFRSIKDNFDHVFRGTTSERARTVICGNYVNTFMGFAVSKLYIKKYFDDNARNQSYEMIANIRKAFIDMLDDSTWMDSMSKTKAIEKALAIDEKIGYPDYLASDNVTQLEIQYADYVFDSSFINNILKLLQIKAKEEFQVLRKHVNHKGWGSSPPTVVNAFYTPSKNQITFPAGILQMPFFDKDAPKYLNYGGIGVVIGHEITHGFDDSGRQFDKDGNRIPWWTHETIEKFIERKTCIVDQYSNFTVPNLNIHANGNQTQGEDIADNGGLREAFYAYQKFTQANPDADKRLPGLSKYSPTQMFFINYAHTYCTKMTDSYVRVLFESDTHSLGQFRVNGPTSNFVEFDRAFNCKPVTQGEDIADNGGLREAFYAYQKFTQANPDADKRLPGLSKYSPTQMFFINYAHTWCTKMTDSYALNRVLSDVHSLGQFRVIGPTSNFAEFDRAFNCKPGQGNSRVKKCTVW</sequence>
<keyword evidence="5" id="KW-0862">Zinc</keyword>
<feature type="domain" description="Peptidase M13 C-terminal" evidence="8">
    <location>
        <begin position="731"/>
        <end position="838"/>
    </location>
</feature>
<dbReference type="GO" id="GO:0004222">
    <property type="term" value="F:metalloendopeptidase activity"/>
    <property type="evidence" value="ECO:0007669"/>
    <property type="project" value="InterPro"/>
</dbReference>
<dbReference type="PRINTS" id="PR00786">
    <property type="entry name" value="NEPRILYSIN"/>
</dbReference>
<gene>
    <name evidence="10" type="ORF">JYZ213_LOCUS15404</name>
</gene>
<evidence type="ECO:0000313" key="11">
    <source>
        <dbReference type="Proteomes" id="UP000663845"/>
    </source>
</evidence>
<evidence type="ECO:0000256" key="7">
    <source>
        <dbReference type="SAM" id="Phobius"/>
    </source>
</evidence>
<dbReference type="Gene3D" id="1.10.1380.10">
    <property type="entry name" value="Neutral endopeptidase , domain2"/>
    <property type="match status" value="1"/>
</dbReference>
<accession>A0A814FVF2</accession>
<evidence type="ECO:0000256" key="6">
    <source>
        <dbReference type="ARBA" id="ARBA00023049"/>
    </source>
</evidence>
<dbReference type="Pfam" id="PF05649">
    <property type="entry name" value="Peptidase_M13_N"/>
    <property type="match status" value="1"/>
</dbReference>
<keyword evidence="6" id="KW-0482">Metalloprotease</keyword>
<dbReference type="PANTHER" id="PTHR11733">
    <property type="entry name" value="ZINC METALLOPROTEASE FAMILY M13 NEPRILYSIN-RELATED"/>
    <property type="match status" value="1"/>
</dbReference>
<organism evidence="10 11">
    <name type="scientific">Adineta steineri</name>
    <dbReference type="NCBI Taxonomy" id="433720"/>
    <lineage>
        <taxon>Eukaryota</taxon>
        <taxon>Metazoa</taxon>
        <taxon>Spiralia</taxon>
        <taxon>Gnathifera</taxon>
        <taxon>Rotifera</taxon>
        <taxon>Eurotatoria</taxon>
        <taxon>Bdelloidea</taxon>
        <taxon>Adinetida</taxon>
        <taxon>Adinetidae</taxon>
        <taxon>Adineta</taxon>
    </lineage>
</organism>
<feature type="transmembrane region" description="Helical" evidence="7">
    <location>
        <begin position="28"/>
        <end position="50"/>
    </location>
</feature>
<dbReference type="GO" id="GO:0046872">
    <property type="term" value="F:metal ion binding"/>
    <property type="evidence" value="ECO:0007669"/>
    <property type="project" value="UniProtKB-KW"/>
</dbReference>
<dbReference type="EMBL" id="CAJNOG010000133">
    <property type="protein sequence ID" value="CAF0989970.1"/>
    <property type="molecule type" value="Genomic_DNA"/>
</dbReference>
<keyword evidence="7" id="KW-0472">Membrane</keyword>
<dbReference type="GO" id="GO:0005886">
    <property type="term" value="C:plasma membrane"/>
    <property type="evidence" value="ECO:0007669"/>
    <property type="project" value="TreeGrafter"/>
</dbReference>
<evidence type="ECO:0000259" key="9">
    <source>
        <dbReference type="Pfam" id="PF05649"/>
    </source>
</evidence>
<evidence type="ECO:0000313" key="10">
    <source>
        <dbReference type="EMBL" id="CAF0989970.1"/>
    </source>
</evidence>
<dbReference type="InterPro" id="IPR018497">
    <property type="entry name" value="Peptidase_M13_C"/>
</dbReference>
<dbReference type="Pfam" id="PF01431">
    <property type="entry name" value="Peptidase_M13"/>
    <property type="match status" value="2"/>
</dbReference>
<name>A0A814FVF2_9BILA</name>
<evidence type="ECO:0000256" key="1">
    <source>
        <dbReference type="ARBA" id="ARBA00001947"/>
    </source>
</evidence>